<evidence type="ECO:0000313" key="2">
    <source>
        <dbReference type="Proteomes" id="UP001159405"/>
    </source>
</evidence>
<name>A0ABN8Q412_9CNID</name>
<sequence>MCTVYNNAELRYFRLAKGVIDYSTCALRKVFKEEWNYLYPSTPWQNDGTSVSQLLDEEKVQLRARNSRLYDPAFSSGYHQAVRDQLSCGNVEEWDVTALVFALCHSQALRGIRCGSRWRLLNDAIHDIKEVRNTVLSHAPKASISRRKFRRNFDIVVQAVEHLLTSSDPLVEKLKKLRSETEFVTEDLERYLLVLEKHLERLEYKFNISATKSETAEDHLSHSENSKILAKFCLRMERLEREFSSPVDLAPARTKPAIFRSARYIRLINESSSMFYNFRWEGLDTFLRSFNDDEDMQLVASIQAALSLSHQSRKDESLEMLNGLIPKALTAKHGVVLHARIKINKAYVLHDRGKDDEAMKEADEAEIMLSLGECHEDIAEVNYAKANIILSSGKNSKEDRERILHHLDKCFHFCEEATVNKSMTVVQAKIRKALFHLGYYQHDILEEEPSSLDVSIAENIFNGIAKQSEPIAERSKVYLMYGQSLLAYRQGDIRMARELESKVRKKCERHLLGFEIQQLDNLKALIIDLILTATYLLFVIKLISILFPLKMCAVYSSAELRYFRLAKGVIDHSTCALRKAFKREWNYLYPSTPWQNDGTSGLQMLTEEGLPSRYSRLFDPVFSKEYQPIKDHLRLGDLEEWDVTTLVFALFYSHALSGVRSGYHWRKVKNAIHEIKEVRNTVLSHASKACISRRTFTANFDILIQAVEDLLTRSDRLVKKLKTLRTETEFVTEDLVRYKELLHQDHDGLLVLERHLERLEYKMNISAPKTKEDDMSSSEASENSKIISKCCRRMDKLERELSSPHVDLSPSRSKPAIFHSARYIRLINESSSMSYNFRWKELDKFLQGFNDDVDMEMFAGIQLAVALSHQSKKDECLEVLNGLIPKALLANKYGVVLYARIKIRKAYILHDRGKDDEAMKEADEAEMMLSLGDCHEDIAEVNYAKANIILSSGKNSKEDRERILHHLNKCIDFCEEATVDKSVTIVQAKIRKALFHLGFYQHGILEEEPSSSDVSIAETIFNRIADQSEPIAERSKVYFTYGQSLLAYWKGDTNLATKLENKVRRKCDQHKMCYEIQQLDMLRTLLRGSV</sequence>
<gene>
    <name evidence="1" type="ORF">PLOB_00001966</name>
</gene>
<proteinExistence type="predicted"/>
<keyword evidence="2" id="KW-1185">Reference proteome</keyword>
<protein>
    <submittedName>
        <fullName evidence="1">Uncharacterized protein</fullName>
    </submittedName>
</protein>
<reference evidence="1 2" key="1">
    <citation type="submission" date="2022-05" db="EMBL/GenBank/DDBJ databases">
        <authorList>
            <consortium name="Genoscope - CEA"/>
            <person name="William W."/>
        </authorList>
    </citation>
    <scope>NUCLEOTIDE SEQUENCE [LARGE SCALE GENOMIC DNA]</scope>
</reference>
<organism evidence="1 2">
    <name type="scientific">Porites lobata</name>
    <dbReference type="NCBI Taxonomy" id="104759"/>
    <lineage>
        <taxon>Eukaryota</taxon>
        <taxon>Metazoa</taxon>
        <taxon>Cnidaria</taxon>
        <taxon>Anthozoa</taxon>
        <taxon>Hexacorallia</taxon>
        <taxon>Scleractinia</taxon>
        <taxon>Fungiina</taxon>
        <taxon>Poritidae</taxon>
        <taxon>Porites</taxon>
    </lineage>
</organism>
<dbReference type="EMBL" id="CALNXK010000105">
    <property type="protein sequence ID" value="CAH3156578.1"/>
    <property type="molecule type" value="Genomic_DNA"/>
</dbReference>
<evidence type="ECO:0000313" key="1">
    <source>
        <dbReference type="EMBL" id="CAH3156578.1"/>
    </source>
</evidence>
<comment type="caution">
    <text evidence="1">The sequence shown here is derived from an EMBL/GenBank/DDBJ whole genome shotgun (WGS) entry which is preliminary data.</text>
</comment>
<dbReference type="Proteomes" id="UP001159405">
    <property type="component" value="Unassembled WGS sequence"/>
</dbReference>
<accession>A0ABN8Q412</accession>